<dbReference type="InterPro" id="IPR011009">
    <property type="entry name" value="Kinase-like_dom_sf"/>
</dbReference>
<dbReference type="Pfam" id="PF03105">
    <property type="entry name" value="SPX"/>
    <property type="match status" value="1"/>
</dbReference>
<dbReference type="AlphaFoldDB" id="A0A7S4S4D7"/>
<dbReference type="PANTHER" id="PTHR45978">
    <property type="entry name" value="SPX DOMAIN-CONTAINING PROTEIN 3"/>
    <property type="match status" value="1"/>
</dbReference>
<dbReference type="PROSITE" id="PS51382">
    <property type="entry name" value="SPX"/>
    <property type="match status" value="1"/>
</dbReference>
<feature type="domain" description="SPX" evidence="2">
    <location>
        <begin position="1"/>
        <end position="147"/>
    </location>
</feature>
<dbReference type="InterPro" id="IPR004331">
    <property type="entry name" value="SPX_dom"/>
</dbReference>
<evidence type="ECO:0000313" key="3">
    <source>
        <dbReference type="EMBL" id="CAE4634296.1"/>
    </source>
</evidence>
<accession>A0A7S4S4D7</accession>
<sequence length="500" mass="56399">MKFGKTLYEKVSEEWHPYAVDYRGMTLVLEGDSSQMQKIDPARINHEEFYRRYDGSKKGIKMFYLSKRQWALDQTTELMQRVDDLRLEVGEPTEMSSELEVRRAIESFGSELDLLLGFLELNHTGFSKILKKFDKRTGLATRETKLKELRLSHSFLNGGGDIGKAKEQLGGLAIRLDRIIARRTKMVKKAKSRARSHIMRTNKILADLKTDSPFFGAGESGAGPRVVTDYPRFVDEEIVTGDVLGEGEYSTVNEVRKFAVSDCCEICFLHCSLPTKAPASSSSVAFDNDGDLCSTSVSVDGAGSIKSNRSNQIRTRVVPIMSVPSKVSEKYSDDVSEMNDPDDSDHEEDEYRRFSSVPVVTRGFMKDHCLRNNMARYAIKRLRPEVTHSKNEDHMEDAAIDLACEAAFLASLTHPNIIKMRGTSGVAGHPSFGIVLDRLYHTLTEECAHWAGKGIQKSSSPFALLKQRKIVKQWRENNWNERVSVMYDVSCALAHLHSHK</sequence>
<feature type="compositionally biased region" description="Acidic residues" evidence="1">
    <location>
        <begin position="334"/>
        <end position="348"/>
    </location>
</feature>
<dbReference type="SUPFAM" id="SSF56112">
    <property type="entry name" value="Protein kinase-like (PK-like)"/>
    <property type="match status" value="1"/>
</dbReference>
<feature type="region of interest" description="Disordered" evidence="1">
    <location>
        <begin position="328"/>
        <end position="352"/>
    </location>
</feature>
<gene>
    <name evidence="3" type="ORF">DBRI00130_LOCUS29156</name>
</gene>
<evidence type="ECO:0000256" key="1">
    <source>
        <dbReference type="SAM" id="MobiDB-lite"/>
    </source>
</evidence>
<evidence type="ECO:0000259" key="2">
    <source>
        <dbReference type="PROSITE" id="PS51382"/>
    </source>
</evidence>
<dbReference type="PANTHER" id="PTHR45978:SF7">
    <property type="entry name" value="SPX DOMAIN-CONTAINING PROTEIN 4"/>
    <property type="match status" value="1"/>
</dbReference>
<proteinExistence type="predicted"/>
<dbReference type="InterPro" id="IPR031142">
    <property type="entry name" value="SPX_prot"/>
</dbReference>
<dbReference type="Gene3D" id="1.10.510.10">
    <property type="entry name" value="Transferase(Phosphotransferase) domain 1"/>
    <property type="match status" value="1"/>
</dbReference>
<dbReference type="EMBL" id="HBNS01037329">
    <property type="protein sequence ID" value="CAE4634296.1"/>
    <property type="molecule type" value="Transcribed_RNA"/>
</dbReference>
<reference evidence="3" key="1">
    <citation type="submission" date="2021-01" db="EMBL/GenBank/DDBJ databases">
        <authorList>
            <person name="Corre E."/>
            <person name="Pelletier E."/>
            <person name="Niang G."/>
            <person name="Scheremetjew M."/>
            <person name="Finn R."/>
            <person name="Kale V."/>
            <person name="Holt S."/>
            <person name="Cochrane G."/>
            <person name="Meng A."/>
            <person name="Brown T."/>
            <person name="Cohen L."/>
        </authorList>
    </citation>
    <scope>NUCLEOTIDE SEQUENCE</scope>
    <source>
        <strain evidence="3">GSO104</strain>
    </source>
</reference>
<name>A0A7S4S4D7_9STRA</name>
<protein>
    <recommendedName>
        <fullName evidence="2">SPX domain-containing protein</fullName>
    </recommendedName>
</protein>
<dbReference type="GO" id="GO:0016036">
    <property type="term" value="P:cellular response to phosphate starvation"/>
    <property type="evidence" value="ECO:0007669"/>
    <property type="project" value="InterPro"/>
</dbReference>
<organism evidence="3">
    <name type="scientific">Ditylum brightwellii</name>
    <dbReference type="NCBI Taxonomy" id="49249"/>
    <lineage>
        <taxon>Eukaryota</taxon>
        <taxon>Sar</taxon>
        <taxon>Stramenopiles</taxon>
        <taxon>Ochrophyta</taxon>
        <taxon>Bacillariophyta</taxon>
        <taxon>Mediophyceae</taxon>
        <taxon>Lithodesmiophycidae</taxon>
        <taxon>Lithodesmiales</taxon>
        <taxon>Lithodesmiaceae</taxon>
        <taxon>Ditylum</taxon>
    </lineage>
</organism>